<evidence type="ECO:0000256" key="9">
    <source>
        <dbReference type="ARBA" id="ARBA00022842"/>
    </source>
</evidence>
<dbReference type="EC" id="2.7.7.19" evidence="5"/>
<evidence type="ECO:0000256" key="7">
    <source>
        <dbReference type="ARBA" id="ARBA00022679"/>
    </source>
</evidence>
<proteinExistence type="inferred from homology"/>
<evidence type="ECO:0000256" key="4">
    <source>
        <dbReference type="ARBA" id="ARBA00008593"/>
    </source>
</evidence>
<dbReference type="GO" id="GO:0046872">
    <property type="term" value="F:metal ion binding"/>
    <property type="evidence" value="ECO:0007669"/>
    <property type="project" value="UniProtKB-KW"/>
</dbReference>
<dbReference type="SUPFAM" id="SSF81301">
    <property type="entry name" value="Nucleotidyltransferase"/>
    <property type="match status" value="1"/>
</dbReference>
<comment type="subcellular location">
    <subcellularLocation>
        <location evidence="3">Cytoplasm</location>
    </subcellularLocation>
</comment>
<feature type="compositionally biased region" description="Basic and acidic residues" evidence="10">
    <location>
        <begin position="147"/>
        <end position="160"/>
    </location>
</feature>
<keyword evidence="8" id="KW-0479">Metal-binding</keyword>
<keyword evidence="7" id="KW-0808">Transferase</keyword>
<dbReference type="Pfam" id="PF22600">
    <property type="entry name" value="MTPAP-like_central"/>
    <property type="match status" value="1"/>
</dbReference>
<gene>
    <name evidence="13" type="ORF">TAPDE_002679</name>
</gene>
<evidence type="ECO:0000259" key="12">
    <source>
        <dbReference type="Pfam" id="PF22600"/>
    </source>
</evidence>
<protein>
    <recommendedName>
        <fullName evidence="5">polynucleotide adenylyltransferase</fullName>
        <ecNumber evidence="5">2.7.7.19</ecNumber>
    </recommendedName>
</protein>
<dbReference type="Gene3D" id="3.30.460.10">
    <property type="entry name" value="Beta Polymerase, domain 2"/>
    <property type="match status" value="1"/>
</dbReference>
<comment type="caution">
    <text evidence="13">The sequence shown here is derived from an EMBL/GenBank/DDBJ whole genome shotgun (WGS) entry which is preliminary data.</text>
</comment>
<evidence type="ECO:0000256" key="6">
    <source>
        <dbReference type="ARBA" id="ARBA00022490"/>
    </source>
</evidence>
<name>R4XBE9_TAPDE</name>
<evidence type="ECO:0000256" key="5">
    <source>
        <dbReference type="ARBA" id="ARBA00012388"/>
    </source>
</evidence>
<reference evidence="13 14" key="1">
    <citation type="journal article" date="2013" name="MBio">
        <title>Genome sequencing of the plant pathogen Taphrina deformans, the causal agent of peach leaf curl.</title>
        <authorList>
            <person name="Cisse O.H."/>
            <person name="Almeida J.M.G.C.F."/>
            <person name="Fonseca A."/>
            <person name="Kumar A.A."/>
            <person name="Salojaervi J."/>
            <person name="Overmyer K."/>
            <person name="Hauser P.M."/>
            <person name="Pagni M."/>
        </authorList>
    </citation>
    <scope>NUCLEOTIDE SEQUENCE [LARGE SCALE GENOMIC DNA]</scope>
    <source>
        <strain evidence="14">PYCC 5710 / ATCC 11124 / CBS 356.35 / IMI 108563 / JCM 9778 / NBRC 8474</strain>
    </source>
</reference>
<dbReference type="AlphaFoldDB" id="R4XBE9"/>
<evidence type="ECO:0000256" key="2">
    <source>
        <dbReference type="ARBA" id="ARBA00001946"/>
    </source>
</evidence>
<keyword evidence="14" id="KW-1185">Reference proteome</keyword>
<evidence type="ECO:0000313" key="13">
    <source>
        <dbReference type="EMBL" id="CCG82925.1"/>
    </source>
</evidence>
<comment type="cofactor">
    <cofactor evidence="1">
        <name>Mn(2+)</name>
        <dbReference type="ChEBI" id="CHEBI:29035"/>
    </cofactor>
</comment>
<dbReference type="GO" id="GO:0010605">
    <property type="term" value="P:negative regulation of macromolecule metabolic process"/>
    <property type="evidence" value="ECO:0007669"/>
    <property type="project" value="UniProtKB-ARBA"/>
</dbReference>
<evidence type="ECO:0000256" key="1">
    <source>
        <dbReference type="ARBA" id="ARBA00001936"/>
    </source>
</evidence>
<feature type="domain" description="Poly(A) RNA polymerase mitochondrial-like central palm" evidence="12">
    <location>
        <begin position="292"/>
        <end position="427"/>
    </location>
</feature>
<feature type="region of interest" description="Disordered" evidence="10">
    <location>
        <begin position="133"/>
        <end position="167"/>
    </location>
</feature>
<dbReference type="Proteomes" id="UP000013776">
    <property type="component" value="Unassembled WGS sequence"/>
</dbReference>
<evidence type="ECO:0000313" key="14">
    <source>
        <dbReference type="Proteomes" id="UP000013776"/>
    </source>
</evidence>
<keyword evidence="6" id="KW-0963">Cytoplasm</keyword>
<evidence type="ECO:0000256" key="3">
    <source>
        <dbReference type="ARBA" id="ARBA00004496"/>
    </source>
</evidence>
<comment type="cofactor">
    <cofactor evidence="2">
        <name>Mg(2+)</name>
        <dbReference type="ChEBI" id="CHEBI:18420"/>
    </cofactor>
</comment>
<dbReference type="GO" id="GO:0031123">
    <property type="term" value="P:RNA 3'-end processing"/>
    <property type="evidence" value="ECO:0007669"/>
    <property type="project" value="TreeGrafter"/>
</dbReference>
<evidence type="ECO:0000256" key="8">
    <source>
        <dbReference type="ARBA" id="ARBA00022723"/>
    </source>
</evidence>
<dbReference type="eggNOG" id="KOG2277">
    <property type="taxonomic scope" value="Eukaryota"/>
</dbReference>
<organism evidence="13 14">
    <name type="scientific">Taphrina deformans (strain PYCC 5710 / ATCC 11124 / CBS 356.35 / IMI 108563 / JCM 9778 / NBRC 8474)</name>
    <name type="common">Peach leaf curl fungus</name>
    <name type="synonym">Lalaria deformans</name>
    <dbReference type="NCBI Taxonomy" id="1097556"/>
    <lineage>
        <taxon>Eukaryota</taxon>
        <taxon>Fungi</taxon>
        <taxon>Dikarya</taxon>
        <taxon>Ascomycota</taxon>
        <taxon>Taphrinomycotina</taxon>
        <taxon>Taphrinomycetes</taxon>
        <taxon>Taphrinales</taxon>
        <taxon>Taphrinaceae</taxon>
        <taxon>Taphrina</taxon>
    </lineage>
</organism>
<dbReference type="STRING" id="1097556.R4XBE9"/>
<dbReference type="OrthoDB" id="407432at2759"/>
<dbReference type="SUPFAM" id="SSF81631">
    <property type="entry name" value="PAP/OAS1 substrate-binding domain"/>
    <property type="match status" value="1"/>
</dbReference>
<evidence type="ECO:0000256" key="10">
    <source>
        <dbReference type="SAM" id="MobiDB-lite"/>
    </source>
</evidence>
<dbReference type="Gene3D" id="1.10.1410.10">
    <property type="match status" value="1"/>
</dbReference>
<dbReference type="PANTHER" id="PTHR12271">
    <property type="entry name" value="POLY A POLYMERASE CID PAP -RELATED"/>
    <property type="match status" value="1"/>
</dbReference>
<dbReference type="GO" id="GO:0005737">
    <property type="term" value="C:cytoplasm"/>
    <property type="evidence" value="ECO:0007669"/>
    <property type="project" value="UniProtKB-SubCell"/>
</dbReference>
<evidence type="ECO:0000259" key="11">
    <source>
        <dbReference type="Pfam" id="PF03828"/>
    </source>
</evidence>
<feature type="domain" description="PAP-associated" evidence="11">
    <location>
        <begin position="518"/>
        <end position="577"/>
    </location>
</feature>
<dbReference type="EMBL" id="CAHR02000109">
    <property type="protein sequence ID" value="CCG82925.1"/>
    <property type="molecule type" value="Genomic_DNA"/>
</dbReference>
<keyword evidence="9" id="KW-0460">Magnesium</keyword>
<accession>R4XBE9</accession>
<dbReference type="InterPro" id="IPR002058">
    <property type="entry name" value="PAP_assoc"/>
</dbReference>
<sequence length="620" mass="69259">MSSSIIKNTISRPLSTLPETESLPGKAAQSPREKIINVILSKLGQIHNGNRGVDLEHIKAMCEKDLAESELKIVQDAGGWSAFTMANTDGKRLKSFEENSRIIIATGEGDDVQALIPGIQEIKLQETEPVARQNTITFAKSPATPSEEEHKKEPVKEKPKVSPPLSRQNQEVVSLLPKLLNASKLEFYKDATRQDVMKVMRSLTLLMRFRDIFQGRSYGAIMSRLKEEGDVNKIGGVEQLLEIGVQTGHLVVRSKGGTTGHIATSSGAKLITPVPYPAQDEGLAVMVPSNLLEQQLDENYRSLRPSRDSDRIRLGIVKDIQRHLDRLLPRAGLQAEIFGSSGTGLYFPKSDSDVCAYYSTVPPPATVDIRHLGSTLRRQKWCSNIVIVAFAKIPVVKLVHVASGLPVDISIENTIAIENTRLIRLYMDLDARVKPLAFALKVWCKSRCISRPEEGSLSSYSWVLMLIHYLQRTDPPILPNLQKWKDSQVPFTHTYDGAIIDCYYDESPEFESQSEETVASLLVGFFRYFRNFDFDTYCVDIKPTFDHAGHEQSPLTKVEKGRADWARKSIAIQDPFIDGRNTAVGCPPVLAQWTFDEIARAYRLLHQGGSFADIVTFVNR</sequence>
<dbReference type="InterPro" id="IPR043519">
    <property type="entry name" value="NT_sf"/>
</dbReference>
<dbReference type="InterPro" id="IPR054708">
    <property type="entry name" value="MTPAP-like_central"/>
</dbReference>
<dbReference type="Pfam" id="PF03828">
    <property type="entry name" value="PAP_assoc"/>
    <property type="match status" value="1"/>
</dbReference>
<dbReference type="PANTHER" id="PTHR12271:SF40">
    <property type="entry name" value="POLY(A) RNA POLYMERASE GLD2"/>
    <property type="match status" value="1"/>
</dbReference>
<dbReference type="CDD" id="cd05402">
    <property type="entry name" value="NT_PAP_TUTase"/>
    <property type="match status" value="1"/>
</dbReference>
<dbReference type="VEuPathDB" id="FungiDB:TAPDE_002679"/>
<comment type="similarity">
    <text evidence="4">Belongs to the DNA polymerase type-B-like family.</text>
</comment>
<dbReference type="GO" id="GO:1990817">
    <property type="term" value="F:poly(A) RNA polymerase activity"/>
    <property type="evidence" value="ECO:0007669"/>
    <property type="project" value="UniProtKB-EC"/>
</dbReference>